<protein>
    <submittedName>
        <fullName evidence="2">Helix-turn-helix domain protein</fullName>
    </submittedName>
</protein>
<dbReference type="InterPro" id="IPR009061">
    <property type="entry name" value="DNA-bd_dom_put_sf"/>
</dbReference>
<comment type="caution">
    <text evidence="2">The sequence shown here is derived from an EMBL/GenBank/DDBJ whole genome shotgun (WGS) entry which is preliminary data.</text>
</comment>
<accession>A0A5C6BEN6</accession>
<dbReference type="SUPFAM" id="SSF46955">
    <property type="entry name" value="Putative DNA-binding domain"/>
    <property type="match status" value="1"/>
</dbReference>
<sequence>MTKLSEYLRISEAAEYLGVSPNTLRNWERDGKIVIHRHPMNGYRLFKREDLDALLRQVQEPYDPTPRRPKKAR</sequence>
<name>A0A5C6BEN6_9BACT</name>
<dbReference type="AlphaFoldDB" id="A0A5C6BEN6"/>
<dbReference type="RefSeq" id="WP_146409741.1">
    <property type="nucleotide sequence ID" value="NZ_SJPU01000005.1"/>
</dbReference>
<dbReference type="GO" id="GO:0006355">
    <property type="term" value="P:regulation of DNA-templated transcription"/>
    <property type="evidence" value="ECO:0007669"/>
    <property type="project" value="InterPro"/>
</dbReference>
<dbReference type="InterPro" id="IPR000551">
    <property type="entry name" value="MerR-type_HTH_dom"/>
</dbReference>
<dbReference type="Pfam" id="PF12728">
    <property type="entry name" value="HTH_17"/>
    <property type="match status" value="1"/>
</dbReference>
<dbReference type="Proteomes" id="UP000319908">
    <property type="component" value="Unassembled WGS sequence"/>
</dbReference>
<dbReference type="InterPro" id="IPR041657">
    <property type="entry name" value="HTH_17"/>
</dbReference>
<gene>
    <name evidence="2" type="ORF">Poly21_52800</name>
</gene>
<reference evidence="2 3" key="1">
    <citation type="journal article" date="2020" name="Antonie Van Leeuwenhoek">
        <title>Rhodopirellula heiligendammensis sp. nov., Rhodopirellula pilleata sp. nov., and Rhodopirellula solitaria sp. nov. isolated from natural or artificial marine surfaces in Northern Germany and California, USA, and emended description of the genus Rhodopirellula.</title>
        <authorList>
            <person name="Kallscheuer N."/>
            <person name="Wiegand S."/>
            <person name="Jogler M."/>
            <person name="Boedeker C."/>
            <person name="Peeters S.H."/>
            <person name="Rast P."/>
            <person name="Heuer A."/>
            <person name="Jetten M.S.M."/>
            <person name="Rohde M."/>
            <person name="Jogler C."/>
        </authorList>
    </citation>
    <scope>NUCLEOTIDE SEQUENCE [LARGE SCALE GENOMIC DNA]</scope>
    <source>
        <strain evidence="2 3">Poly21</strain>
    </source>
</reference>
<proteinExistence type="predicted"/>
<dbReference type="OrthoDB" id="290198at2"/>
<dbReference type="EMBL" id="SJPU01000005">
    <property type="protein sequence ID" value="TWU09951.1"/>
    <property type="molecule type" value="Genomic_DNA"/>
</dbReference>
<keyword evidence="3" id="KW-1185">Reference proteome</keyword>
<dbReference type="NCBIfam" id="TIGR01764">
    <property type="entry name" value="excise"/>
    <property type="match status" value="1"/>
</dbReference>
<dbReference type="Gene3D" id="1.10.1660.10">
    <property type="match status" value="1"/>
</dbReference>
<evidence type="ECO:0000313" key="3">
    <source>
        <dbReference type="Proteomes" id="UP000319908"/>
    </source>
</evidence>
<dbReference type="CDD" id="cd04762">
    <property type="entry name" value="HTH_MerR-trunc"/>
    <property type="match status" value="1"/>
</dbReference>
<evidence type="ECO:0000313" key="2">
    <source>
        <dbReference type="EMBL" id="TWU09951.1"/>
    </source>
</evidence>
<dbReference type="InterPro" id="IPR010093">
    <property type="entry name" value="SinI_DNA-bd"/>
</dbReference>
<dbReference type="GO" id="GO:0003677">
    <property type="term" value="F:DNA binding"/>
    <property type="evidence" value="ECO:0007669"/>
    <property type="project" value="InterPro"/>
</dbReference>
<dbReference type="PROSITE" id="PS50937">
    <property type="entry name" value="HTH_MERR_2"/>
    <property type="match status" value="1"/>
</dbReference>
<feature type="domain" description="HTH merR-type" evidence="1">
    <location>
        <begin position="7"/>
        <end position="56"/>
    </location>
</feature>
<organism evidence="2 3">
    <name type="scientific">Allorhodopirellula heiligendammensis</name>
    <dbReference type="NCBI Taxonomy" id="2714739"/>
    <lineage>
        <taxon>Bacteria</taxon>
        <taxon>Pseudomonadati</taxon>
        <taxon>Planctomycetota</taxon>
        <taxon>Planctomycetia</taxon>
        <taxon>Pirellulales</taxon>
        <taxon>Pirellulaceae</taxon>
        <taxon>Allorhodopirellula</taxon>
    </lineage>
</organism>
<evidence type="ECO:0000259" key="1">
    <source>
        <dbReference type="PROSITE" id="PS50937"/>
    </source>
</evidence>